<feature type="domain" description="SHOCT" evidence="1">
    <location>
        <begin position="210"/>
        <end position="237"/>
    </location>
</feature>
<protein>
    <submittedName>
        <fullName evidence="2">SHOCT domain-containing protein</fullName>
    </submittedName>
</protein>
<name>A0A413Z2T5_9FIRM</name>
<dbReference type="Pfam" id="PF09851">
    <property type="entry name" value="SHOCT"/>
    <property type="match status" value="1"/>
</dbReference>
<dbReference type="InterPro" id="IPR018649">
    <property type="entry name" value="SHOCT"/>
</dbReference>
<proteinExistence type="predicted"/>
<comment type="caution">
    <text evidence="2">The sequence shown here is derived from an EMBL/GenBank/DDBJ whole genome shotgun (WGS) entry which is preliminary data.</text>
</comment>
<sequence length="240" mass="26672">MEINDSAANVMVNGVKLTRISIKGSYRQDFMSLNYYFECLGKQDFTIDRQEVNDQIRAKIGDKIYAQVKKYFIDDDEQLLFYAGGVDSLTAVDYVACTDNQLIFVNREMLGATANVKQFYFEDVTSMSTIQNSTSSDFLTAVIDTALTAAFKLCDLEVSVAGSKEVINTLYLAEATRIIAIYHEMRKNAKKAAAQPIQVQAAPAQPDALEQLQKLAQLKDAGIISEEEFAAKKADLLSKI</sequence>
<evidence type="ECO:0000313" key="2">
    <source>
        <dbReference type="EMBL" id="RHC15625.1"/>
    </source>
</evidence>
<reference evidence="2 3" key="1">
    <citation type="submission" date="2018-08" db="EMBL/GenBank/DDBJ databases">
        <title>A genome reference for cultivated species of the human gut microbiota.</title>
        <authorList>
            <person name="Zou Y."/>
            <person name="Xue W."/>
            <person name="Luo G."/>
        </authorList>
    </citation>
    <scope>NUCLEOTIDE SEQUENCE [LARGE SCALE GENOMIC DNA]</scope>
    <source>
        <strain evidence="2 3">AM37-3BH</strain>
    </source>
</reference>
<gene>
    <name evidence="2" type="ORF">DW858_00020</name>
</gene>
<dbReference type="AlphaFoldDB" id="A0A413Z2T5"/>
<dbReference type="EMBL" id="QSHM01000001">
    <property type="protein sequence ID" value="RHC15625.1"/>
    <property type="molecule type" value="Genomic_DNA"/>
</dbReference>
<evidence type="ECO:0000313" key="3">
    <source>
        <dbReference type="Proteomes" id="UP000285844"/>
    </source>
</evidence>
<accession>A0A413Z2T5</accession>
<organism evidence="2 3">
    <name type="scientific">Lachnospira eligens</name>
    <dbReference type="NCBI Taxonomy" id="39485"/>
    <lineage>
        <taxon>Bacteria</taxon>
        <taxon>Bacillati</taxon>
        <taxon>Bacillota</taxon>
        <taxon>Clostridia</taxon>
        <taxon>Lachnospirales</taxon>
        <taxon>Lachnospiraceae</taxon>
        <taxon>Lachnospira</taxon>
    </lineage>
</organism>
<evidence type="ECO:0000259" key="1">
    <source>
        <dbReference type="Pfam" id="PF09851"/>
    </source>
</evidence>
<dbReference type="Proteomes" id="UP000285844">
    <property type="component" value="Unassembled WGS sequence"/>
</dbReference>